<dbReference type="PANTHER" id="PTHR33069:SF3">
    <property type="entry name" value="DYNEIN HEAVY CHAIN TAIL DOMAIN-CONTAINING PROTEIN"/>
    <property type="match status" value="1"/>
</dbReference>
<organism evidence="1 2">
    <name type="scientific">Puccinia coronata f. sp. avenae</name>
    <dbReference type="NCBI Taxonomy" id="200324"/>
    <lineage>
        <taxon>Eukaryota</taxon>
        <taxon>Fungi</taxon>
        <taxon>Dikarya</taxon>
        <taxon>Basidiomycota</taxon>
        <taxon>Pucciniomycotina</taxon>
        <taxon>Pucciniomycetes</taxon>
        <taxon>Pucciniales</taxon>
        <taxon>Pucciniaceae</taxon>
        <taxon>Puccinia</taxon>
    </lineage>
</organism>
<accession>A0A2N5RWG1</accession>
<dbReference type="PANTHER" id="PTHR33069">
    <property type="entry name" value="CHROMOSOME 7, WHOLE GENOME SHOTGUN SEQUENCE-RELATED"/>
    <property type="match status" value="1"/>
</dbReference>
<gene>
    <name evidence="1" type="ORF">PCASD_25599</name>
</gene>
<protein>
    <submittedName>
        <fullName evidence="1">Uncharacterized protein</fullName>
    </submittedName>
</protein>
<comment type="caution">
    <text evidence="1">The sequence shown here is derived from an EMBL/GenBank/DDBJ whole genome shotgun (WGS) entry which is preliminary data.</text>
</comment>
<name>A0A2N5RWG1_9BASI</name>
<dbReference type="EMBL" id="PGCI01001358">
    <property type="protein sequence ID" value="PLW05329.1"/>
    <property type="molecule type" value="Genomic_DNA"/>
</dbReference>
<reference evidence="1 2" key="1">
    <citation type="submission" date="2017-11" db="EMBL/GenBank/DDBJ databases">
        <title>De novo assembly and phasing of dikaryotic genomes from two isolates of Puccinia coronata f. sp. avenae, the causal agent of oat crown rust.</title>
        <authorList>
            <person name="Miller M.E."/>
            <person name="Zhang Y."/>
            <person name="Omidvar V."/>
            <person name="Sperschneider J."/>
            <person name="Schwessinger B."/>
            <person name="Raley C."/>
            <person name="Palmer J.M."/>
            <person name="Garnica D."/>
            <person name="Upadhyaya N."/>
            <person name="Rathjen J."/>
            <person name="Taylor J.M."/>
            <person name="Park R.F."/>
            <person name="Dodds P.N."/>
            <person name="Hirsch C.D."/>
            <person name="Kianian S.F."/>
            <person name="Figueroa M."/>
        </authorList>
    </citation>
    <scope>NUCLEOTIDE SEQUENCE [LARGE SCALE GENOMIC DNA]</scope>
    <source>
        <strain evidence="1">12SD80</strain>
    </source>
</reference>
<dbReference type="AlphaFoldDB" id="A0A2N5RWG1"/>
<evidence type="ECO:0000313" key="2">
    <source>
        <dbReference type="Proteomes" id="UP000235392"/>
    </source>
</evidence>
<evidence type="ECO:0000313" key="1">
    <source>
        <dbReference type="EMBL" id="PLW05329.1"/>
    </source>
</evidence>
<dbReference type="Proteomes" id="UP000235392">
    <property type="component" value="Unassembled WGS sequence"/>
</dbReference>
<sequence length="214" mass="24378">MIQSMIDWLAASELQHIQDLWLNEVSSIDRALVDCLVLINSSDTEEHNNQTSESVIEPSAVNPRIKPVIQVAKSLIPVIKLSRMFLKKLSERAMNASRLPSFTEMDSDQLDRLSGTATQVRLSLDHILRTLKSTERRNHDGFTVMSYATAIQRDLQDALLHVVLHFVPRIPETQGFHGQNHYRTWFIVWLTQFKLAIQNLIDVTEVLPGPENNG</sequence>
<proteinExistence type="predicted"/>